<dbReference type="EMBL" id="MSZS01000002">
    <property type="protein sequence ID" value="PKX97838.1"/>
    <property type="molecule type" value="Genomic_DNA"/>
</dbReference>
<dbReference type="AlphaFoldDB" id="A0A2I1CJN2"/>
<proteinExistence type="predicted"/>
<dbReference type="RefSeq" id="XP_024686433.1">
    <property type="nucleotide sequence ID" value="XM_024821059.1"/>
</dbReference>
<keyword evidence="3" id="KW-1185">Reference proteome</keyword>
<accession>A0A2I1CJN2</accession>
<organism evidence="2 3">
    <name type="scientific">Aspergillus novofumigatus (strain IBT 16806)</name>
    <dbReference type="NCBI Taxonomy" id="1392255"/>
    <lineage>
        <taxon>Eukaryota</taxon>
        <taxon>Fungi</taxon>
        <taxon>Dikarya</taxon>
        <taxon>Ascomycota</taxon>
        <taxon>Pezizomycotina</taxon>
        <taxon>Eurotiomycetes</taxon>
        <taxon>Eurotiomycetidae</taxon>
        <taxon>Eurotiales</taxon>
        <taxon>Aspergillaceae</taxon>
        <taxon>Aspergillus</taxon>
        <taxon>Aspergillus subgen. Fumigati</taxon>
    </lineage>
</organism>
<sequence length="143" mass="15182">MATGQSRYSGHCGLTRRRTVPSSRAALALAVSHASSAKACEVGLELGVTSLPRRLPTLGKCGKPRLYGAGAVYSSALQLSSSGQSLASNQRNQSRDQRQRPHGPTNSRLSQGRIRRSSPQRLSAGLHLLQDPPLLGVQCLIDA</sequence>
<feature type="region of interest" description="Disordered" evidence="1">
    <location>
        <begin position="82"/>
        <end position="117"/>
    </location>
</feature>
<comment type="caution">
    <text evidence="2">The sequence shown here is derived from an EMBL/GenBank/DDBJ whole genome shotgun (WGS) entry which is preliminary data.</text>
</comment>
<dbReference type="GeneID" id="36528385"/>
<name>A0A2I1CJN2_ASPN1</name>
<protein>
    <submittedName>
        <fullName evidence="2">Uncharacterized protein</fullName>
    </submittedName>
</protein>
<dbReference type="VEuPathDB" id="FungiDB:P174DRAFT_118021"/>
<evidence type="ECO:0000313" key="3">
    <source>
        <dbReference type="Proteomes" id="UP000234474"/>
    </source>
</evidence>
<dbReference type="Proteomes" id="UP000234474">
    <property type="component" value="Unassembled WGS sequence"/>
</dbReference>
<gene>
    <name evidence="2" type="ORF">P174DRAFT_118021</name>
</gene>
<reference evidence="3" key="1">
    <citation type="journal article" date="2018" name="Proc. Natl. Acad. Sci. U.S.A.">
        <title>Linking secondary metabolites to gene clusters through genome sequencing of six diverse Aspergillus species.</title>
        <authorList>
            <person name="Kaerboelling I."/>
            <person name="Vesth T.C."/>
            <person name="Frisvad J.C."/>
            <person name="Nybo J.L."/>
            <person name="Theobald S."/>
            <person name="Kuo A."/>
            <person name="Bowyer P."/>
            <person name="Matsuda Y."/>
            <person name="Mondo S."/>
            <person name="Lyhne E.K."/>
            <person name="Kogle M.E."/>
            <person name="Clum A."/>
            <person name="Lipzen A."/>
            <person name="Salamov A."/>
            <person name="Ngan C.Y."/>
            <person name="Daum C."/>
            <person name="Chiniquy J."/>
            <person name="Barry K."/>
            <person name="LaButti K."/>
            <person name="Haridas S."/>
            <person name="Simmons B.A."/>
            <person name="Magnuson J.K."/>
            <person name="Mortensen U.H."/>
            <person name="Larsen T.O."/>
            <person name="Grigoriev I.V."/>
            <person name="Baker S.E."/>
            <person name="Andersen M.R."/>
        </authorList>
    </citation>
    <scope>NUCLEOTIDE SEQUENCE [LARGE SCALE GENOMIC DNA]</scope>
    <source>
        <strain evidence="3">IBT 16806</strain>
    </source>
</reference>
<evidence type="ECO:0000313" key="2">
    <source>
        <dbReference type="EMBL" id="PKX97838.1"/>
    </source>
</evidence>
<feature type="compositionally biased region" description="Low complexity" evidence="1">
    <location>
        <begin position="82"/>
        <end position="92"/>
    </location>
</feature>
<evidence type="ECO:0000256" key="1">
    <source>
        <dbReference type="SAM" id="MobiDB-lite"/>
    </source>
</evidence>